<dbReference type="EMBL" id="SRRO01000001">
    <property type="protein sequence ID" value="TGN65055.1"/>
    <property type="molecule type" value="Genomic_DNA"/>
</dbReference>
<evidence type="ECO:0000313" key="4">
    <source>
        <dbReference type="EMBL" id="TGN65055.1"/>
    </source>
</evidence>
<accession>A0A4Z1CFP2</accession>
<organism evidence="4 5">
    <name type="scientific">Nocardioides eburneiflavus</name>
    <dbReference type="NCBI Taxonomy" id="2518372"/>
    <lineage>
        <taxon>Bacteria</taxon>
        <taxon>Bacillati</taxon>
        <taxon>Actinomycetota</taxon>
        <taxon>Actinomycetes</taxon>
        <taxon>Propionibacteriales</taxon>
        <taxon>Nocardioidaceae</taxon>
        <taxon>Nocardioides</taxon>
    </lineage>
</organism>
<dbReference type="Proteomes" id="UP000297496">
    <property type="component" value="Unassembled WGS sequence"/>
</dbReference>
<dbReference type="PROSITE" id="PS50977">
    <property type="entry name" value="HTH_TETR_2"/>
    <property type="match status" value="1"/>
</dbReference>
<dbReference type="Pfam" id="PF17932">
    <property type="entry name" value="TetR_C_24"/>
    <property type="match status" value="1"/>
</dbReference>
<dbReference type="GO" id="GO:0000976">
    <property type="term" value="F:transcription cis-regulatory region binding"/>
    <property type="evidence" value="ECO:0007669"/>
    <property type="project" value="TreeGrafter"/>
</dbReference>
<protein>
    <submittedName>
        <fullName evidence="4">TetR/AcrR family transcriptional regulator</fullName>
    </submittedName>
</protein>
<evidence type="ECO:0000259" key="3">
    <source>
        <dbReference type="PROSITE" id="PS50977"/>
    </source>
</evidence>
<dbReference type="InterPro" id="IPR001647">
    <property type="entry name" value="HTH_TetR"/>
</dbReference>
<dbReference type="InterPro" id="IPR050109">
    <property type="entry name" value="HTH-type_TetR-like_transc_reg"/>
</dbReference>
<dbReference type="InterPro" id="IPR009057">
    <property type="entry name" value="Homeodomain-like_sf"/>
</dbReference>
<dbReference type="Gene3D" id="1.10.357.10">
    <property type="entry name" value="Tetracycline Repressor, domain 2"/>
    <property type="match status" value="1"/>
</dbReference>
<feature type="DNA-binding region" description="H-T-H motif" evidence="2">
    <location>
        <begin position="59"/>
        <end position="78"/>
    </location>
</feature>
<dbReference type="PANTHER" id="PTHR30055">
    <property type="entry name" value="HTH-TYPE TRANSCRIPTIONAL REGULATOR RUTR"/>
    <property type="match status" value="1"/>
</dbReference>
<dbReference type="Pfam" id="PF00440">
    <property type="entry name" value="TetR_N"/>
    <property type="match status" value="1"/>
</dbReference>
<reference evidence="4 5" key="1">
    <citation type="submission" date="2019-04" db="EMBL/GenBank/DDBJ databases">
        <title>Three New Species of Nocardioides, Nocardioides euryhalodurans sp. nov., Nocardioides seonyuensis sp. nov. and Nocardioides eburneoflavus sp. nov. Isolated from Soil.</title>
        <authorList>
            <person name="Roh S.G."/>
            <person name="Lee C."/>
            <person name="Kim M.-K."/>
            <person name="Kim S.B."/>
        </authorList>
    </citation>
    <scope>NUCLEOTIDE SEQUENCE [LARGE SCALE GENOMIC DNA]</scope>
    <source>
        <strain evidence="4 5">MMS17-SY213</strain>
    </source>
</reference>
<dbReference type="InterPro" id="IPR036271">
    <property type="entry name" value="Tet_transcr_reg_TetR-rel_C_sf"/>
</dbReference>
<comment type="caution">
    <text evidence="4">The sequence shown here is derived from an EMBL/GenBank/DDBJ whole genome shotgun (WGS) entry which is preliminary data.</text>
</comment>
<evidence type="ECO:0000256" key="1">
    <source>
        <dbReference type="ARBA" id="ARBA00023125"/>
    </source>
</evidence>
<keyword evidence="1 2" id="KW-0238">DNA-binding</keyword>
<dbReference type="InterPro" id="IPR041490">
    <property type="entry name" value="KstR2_TetR_C"/>
</dbReference>
<dbReference type="PANTHER" id="PTHR30055:SF200">
    <property type="entry name" value="HTH-TYPE TRANSCRIPTIONAL REPRESSOR BDCR"/>
    <property type="match status" value="1"/>
</dbReference>
<evidence type="ECO:0000313" key="5">
    <source>
        <dbReference type="Proteomes" id="UP000297496"/>
    </source>
</evidence>
<name>A0A4Z1CFP2_9ACTN</name>
<dbReference type="GO" id="GO:0003700">
    <property type="term" value="F:DNA-binding transcription factor activity"/>
    <property type="evidence" value="ECO:0007669"/>
    <property type="project" value="TreeGrafter"/>
</dbReference>
<sequence length="240" mass="26004">MIVTRTSMTAWLCGNHTTWGRLAAMGRGEEVTKRREVALANLLAAAIKTFAEHGFHGSSIKDVARAAGVSPAAIYLYADSKEELLYLISRDGHQEAVRVVEAAVAGGGSVLERTRRAVHDLVLHHVRFHTMSRVVNYELAALSREHSEEIVALRRQLNDAFKHLVDDGITGGDFEPPDRRMAVTGLMSLAVDTARWYHPGLGPSYAPEIIADSYAEMAVRMLTGTAVPAVPAMSGGAPYA</sequence>
<dbReference type="PRINTS" id="PR00455">
    <property type="entry name" value="HTHTETR"/>
</dbReference>
<dbReference type="SUPFAM" id="SSF46689">
    <property type="entry name" value="Homeodomain-like"/>
    <property type="match status" value="1"/>
</dbReference>
<dbReference type="AlphaFoldDB" id="A0A4Z1CFP2"/>
<dbReference type="SUPFAM" id="SSF48498">
    <property type="entry name" value="Tetracyclin repressor-like, C-terminal domain"/>
    <property type="match status" value="1"/>
</dbReference>
<proteinExistence type="predicted"/>
<dbReference type="OrthoDB" id="1669699at2"/>
<gene>
    <name evidence="4" type="ORF">EXE59_14585</name>
</gene>
<keyword evidence="5" id="KW-1185">Reference proteome</keyword>
<evidence type="ECO:0000256" key="2">
    <source>
        <dbReference type="PROSITE-ProRule" id="PRU00335"/>
    </source>
</evidence>
<feature type="domain" description="HTH tetR-type" evidence="3">
    <location>
        <begin position="36"/>
        <end position="96"/>
    </location>
</feature>